<organism evidence="1 2">
    <name type="scientific">[Emmonsia] crescens</name>
    <dbReference type="NCBI Taxonomy" id="73230"/>
    <lineage>
        <taxon>Eukaryota</taxon>
        <taxon>Fungi</taxon>
        <taxon>Dikarya</taxon>
        <taxon>Ascomycota</taxon>
        <taxon>Pezizomycotina</taxon>
        <taxon>Eurotiomycetes</taxon>
        <taxon>Eurotiomycetidae</taxon>
        <taxon>Onygenales</taxon>
        <taxon>Ajellomycetaceae</taxon>
        <taxon>Emergomyces</taxon>
    </lineage>
</organism>
<evidence type="ECO:0000313" key="2">
    <source>
        <dbReference type="Proteomes" id="UP000034164"/>
    </source>
</evidence>
<sequence>MARTIQERALTDPIGHGNYGNFVDEIWRYQEVSDGLFAGVKPEDWDDSVHKRGVLPPETYNLQSRAALTDDENHLLIGTSKANAKLG</sequence>
<dbReference type="AlphaFoldDB" id="A0A0G2JA82"/>
<protein>
    <submittedName>
        <fullName evidence="1">Uncharacterized protein</fullName>
    </submittedName>
</protein>
<accession>A0A0G2JA82</accession>
<gene>
    <name evidence="1" type="ORF">EMCG_08884</name>
</gene>
<comment type="caution">
    <text evidence="1">The sequence shown here is derived from an EMBL/GenBank/DDBJ whole genome shotgun (WGS) entry which is preliminary data.</text>
</comment>
<dbReference type="VEuPathDB" id="FungiDB:EMCG_08884"/>
<name>A0A0G2JA82_9EURO</name>
<evidence type="ECO:0000313" key="1">
    <source>
        <dbReference type="EMBL" id="KKZ65276.1"/>
    </source>
</evidence>
<reference evidence="2" key="1">
    <citation type="journal article" date="2015" name="PLoS Genet.">
        <title>The dynamic genome and transcriptome of the human fungal pathogen Blastomyces and close relative Emmonsia.</title>
        <authorList>
            <person name="Munoz J.F."/>
            <person name="Gauthier G.M."/>
            <person name="Desjardins C.A."/>
            <person name="Gallo J.E."/>
            <person name="Holder J."/>
            <person name="Sullivan T.D."/>
            <person name="Marty A.J."/>
            <person name="Carmen J.C."/>
            <person name="Chen Z."/>
            <person name="Ding L."/>
            <person name="Gujja S."/>
            <person name="Magrini V."/>
            <person name="Misas E."/>
            <person name="Mitreva M."/>
            <person name="Priest M."/>
            <person name="Saif S."/>
            <person name="Whiston E.A."/>
            <person name="Young S."/>
            <person name="Zeng Q."/>
            <person name="Goldman W.E."/>
            <person name="Mardis E.R."/>
            <person name="Taylor J.W."/>
            <person name="McEwen J.G."/>
            <person name="Clay O.K."/>
            <person name="Klein B.S."/>
            <person name="Cuomo C.A."/>
        </authorList>
    </citation>
    <scope>NUCLEOTIDE SEQUENCE [LARGE SCALE GENOMIC DNA]</scope>
    <source>
        <strain evidence="2">UAMH 3008</strain>
    </source>
</reference>
<dbReference type="EMBL" id="LCZI01000678">
    <property type="protein sequence ID" value="KKZ65276.1"/>
    <property type="molecule type" value="Genomic_DNA"/>
</dbReference>
<proteinExistence type="predicted"/>
<dbReference type="OrthoDB" id="4186353at2759"/>
<dbReference type="Proteomes" id="UP000034164">
    <property type="component" value="Unassembled WGS sequence"/>
</dbReference>